<organism evidence="3 4">
    <name type="scientific">Massariosphaeria phaeospora</name>
    <dbReference type="NCBI Taxonomy" id="100035"/>
    <lineage>
        <taxon>Eukaryota</taxon>
        <taxon>Fungi</taxon>
        <taxon>Dikarya</taxon>
        <taxon>Ascomycota</taxon>
        <taxon>Pezizomycotina</taxon>
        <taxon>Dothideomycetes</taxon>
        <taxon>Pleosporomycetidae</taxon>
        <taxon>Pleosporales</taxon>
        <taxon>Pleosporales incertae sedis</taxon>
        <taxon>Massariosphaeria</taxon>
    </lineage>
</organism>
<feature type="region of interest" description="Disordered" evidence="1">
    <location>
        <begin position="375"/>
        <end position="403"/>
    </location>
</feature>
<keyword evidence="4" id="KW-1185">Reference proteome</keyword>
<dbReference type="Proteomes" id="UP000481861">
    <property type="component" value="Unassembled WGS sequence"/>
</dbReference>
<sequence>MVRLLSTTVVSLFVLSAAAADPTVVAKTPKEYEVAGGPTPVGNEIVVETDASGINIFLGPERADAYKAAVEKDCGTLEDAKCLDSTKKALGVVPDQDGLQKRFLPFVVAAGVAYLASLVYEWNHLIKSEENYRPIRIHMPTPTGSDAESWATATAMVFKSKDDDPKPTSVSLISAEKLPVVSPKVSVASAVGDDIEAGDTIIDLPKGTIRFWREAAGQAICPRSINSARQVDPADTCTRLRTQQAIFAAVTTGMGMEILHLGTNLEILGNNRVTALIAELIPYAKTLKTLYSETDLKALVEVLTVYVYHTVVEIDIGADVIAAVAEQIDRMVLKKTKIKVNDDGDEDNKCSCCVQADPKGYPNYKEVLQIILSAAQTPPPEPKEPPNNDGDGKTRCTKSETKDLGSKPELWKFIDQETLDKNIGEFCDGGLKGLTNAAQGEFHGTYSKGDLNENIIRATWDSGATVDTNKCKEMLKGLSANCDWSGAPLNENPNQYNWKWGGQIKKDKIEWSIEPQINRVQLGEVKGDDSHWWETRQENPQDDKNKIRKGKNGKQWDMLVLHQCLHDLRRHNWNKAQHFDCAGLVDFSGAANNGYSSWHDCFDNTWPIISWRIRNEGTIALMANHKGGSGPAGVRCWMGIESYNMPTKRSIGK</sequence>
<comment type="caution">
    <text evidence="3">The sequence shown here is derived from an EMBL/GenBank/DDBJ whole genome shotgun (WGS) entry which is preliminary data.</text>
</comment>
<evidence type="ECO:0000256" key="1">
    <source>
        <dbReference type="SAM" id="MobiDB-lite"/>
    </source>
</evidence>
<proteinExistence type="predicted"/>
<feature type="signal peptide" evidence="2">
    <location>
        <begin position="1"/>
        <end position="20"/>
    </location>
</feature>
<evidence type="ECO:0000313" key="3">
    <source>
        <dbReference type="EMBL" id="KAF2868921.1"/>
    </source>
</evidence>
<feature type="compositionally biased region" description="Basic and acidic residues" evidence="1">
    <location>
        <begin position="381"/>
        <end position="403"/>
    </location>
</feature>
<keyword evidence="2" id="KW-0732">Signal</keyword>
<gene>
    <name evidence="3" type="ORF">BDV95DRAFT_609192</name>
</gene>
<dbReference type="OrthoDB" id="3800666at2759"/>
<evidence type="ECO:0000313" key="4">
    <source>
        <dbReference type="Proteomes" id="UP000481861"/>
    </source>
</evidence>
<dbReference type="Pfam" id="PF18647">
    <property type="entry name" value="Fungal_lectin_2"/>
    <property type="match status" value="1"/>
</dbReference>
<name>A0A7C8M694_9PLEO</name>
<feature type="chain" id="PRO_5029000521" evidence="2">
    <location>
        <begin position="21"/>
        <end position="653"/>
    </location>
</feature>
<dbReference type="EMBL" id="JAADJZ010000017">
    <property type="protein sequence ID" value="KAF2868921.1"/>
    <property type="molecule type" value="Genomic_DNA"/>
</dbReference>
<dbReference type="AlphaFoldDB" id="A0A7C8M694"/>
<reference evidence="3 4" key="1">
    <citation type="submission" date="2020-01" db="EMBL/GenBank/DDBJ databases">
        <authorList>
            <consortium name="DOE Joint Genome Institute"/>
            <person name="Haridas S."/>
            <person name="Albert R."/>
            <person name="Binder M."/>
            <person name="Bloem J."/>
            <person name="Labutti K."/>
            <person name="Salamov A."/>
            <person name="Andreopoulos B."/>
            <person name="Baker S.E."/>
            <person name="Barry K."/>
            <person name="Bills G."/>
            <person name="Bluhm B.H."/>
            <person name="Cannon C."/>
            <person name="Castanera R."/>
            <person name="Culley D.E."/>
            <person name="Daum C."/>
            <person name="Ezra D."/>
            <person name="Gonzalez J.B."/>
            <person name="Henrissat B."/>
            <person name="Kuo A."/>
            <person name="Liang C."/>
            <person name="Lipzen A."/>
            <person name="Lutzoni F."/>
            <person name="Magnuson J."/>
            <person name="Mondo S."/>
            <person name="Nolan M."/>
            <person name="Ohm R."/>
            <person name="Pangilinan J."/>
            <person name="Park H.-J.H."/>
            <person name="Ramirez L."/>
            <person name="Alfaro M."/>
            <person name="Sun H."/>
            <person name="Tritt A."/>
            <person name="Yoshinaga Y."/>
            <person name="Zwiers L.-H.L."/>
            <person name="Turgeon B.G."/>
            <person name="Goodwin S.B."/>
            <person name="Spatafora J.W."/>
            <person name="Crous P.W."/>
            <person name="Grigoriev I.V."/>
        </authorList>
    </citation>
    <scope>NUCLEOTIDE SEQUENCE [LARGE SCALE GENOMIC DNA]</scope>
    <source>
        <strain evidence="3 4">CBS 611.86</strain>
    </source>
</reference>
<evidence type="ECO:0000256" key="2">
    <source>
        <dbReference type="SAM" id="SignalP"/>
    </source>
</evidence>
<protein>
    <submittedName>
        <fullName evidence="3">Uncharacterized protein</fullName>
    </submittedName>
</protein>
<accession>A0A7C8M694</accession>